<feature type="chain" id="PRO_5047029797" evidence="8">
    <location>
        <begin position="23"/>
        <end position="377"/>
    </location>
</feature>
<dbReference type="RefSeq" id="WP_382357383.1">
    <property type="nucleotide sequence ID" value="NZ_JBHTGR010000002.1"/>
</dbReference>
<comment type="caution">
    <text evidence="11">The sequence shown here is derived from an EMBL/GenBank/DDBJ whole genome shotgun (WGS) entry which is preliminary data.</text>
</comment>
<proteinExistence type="inferred from homology"/>
<dbReference type="InterPro" id="IPR008844">
    <property type="entry name" value="Spore_GerAC-like"/>
</dbReference>
<comment type="subcellular location">
    <subcellularLocation>
        <location evidence="1">Membrane</location>
        <topology evidence="1">Lipid-anchor</topology>
    </subcellularLocation>
</comment>
<dbReference type="Pfam" id="PF25198">
    <property type="entry name" value="Spore_GerAC_N"/>
    <property type="match status" value="1"/>
</dbReference>
<reference evidence="12" key="1">
    <citation type="journal article" date="2019" name="Int. J. Syst. Evol. Microbiol.">
        <title>The Global Catalogue of Microorganisms (GCM) 10K type strain sequencing project: providing services to taxonomists for standard genome sequencing and annotation.</title>
        <authorList>
            <consortium name="The Broad Institute Genomics Platform"/>
            <consortium name="The Broad Institute Genome Sequencing Center for Infectious Disease"/>
            <person name="Wu L."/>
            <person name="Ma J."/>
        </authorList>
    </citation>
    <scope>NUCLEOTIDE SEQUENCE [LARGE SCALE GENOMIC DNA]</scope>
    <source>
        <strain evidence="12">JCM 30234</strain>
    </source>
</reference>
<evidence type="ECO:0000256" key="4">
    <source>
        <dbReference type="ARBA" id="ARBA00022729"/>
    </source>
</evidence>
<dbReference type="NCBIfam" id="TIGR02887">
    <property type="entry name" value="spore_ger_x_C"/>
    <property type="match status" value="1"/>
</dbReference>
<feature type="signal peptide" evidence="8">
    <location>
        <begin position="1"/>
        <end position="22"/>
    </location>
</feature>
<evidence type="ECO:0000256" key="1">
    <source>
        <dbReference type="ARBA" id="ARBA00004635"/>
    </source>
</evidence>
<comment type="similarity">
    <text evidence="2">Belongs to the GerABKC lipoprotein family.</text>
</comment>
<dbReference type="Proteomes" id="UP001596620">
    <property type="component" value="Unassembled WGS sequence"/>
</dbReference>
<evidence type="ECO:0000313" key="11">
    <source>
        <dbReference type="EMBL" id="MFC7745903.1"/>
    </source>
</evidence>
<dbReference type="EMBL" id="JBHTGR010000002">
    <property type="protein sequence ID" value="MFC7745903.1"/>
    <property type="molecule type" value="Genomic_DNA"/>
</dbReference>
<keyword evidence="5" id="KW-0472">Membrane</keyword>
<gene>
    <name evidence="11" type="ORF">ACFQU8_01425</name>
</gene>
<evidence type="ECO:0000256" key="6">
    <source>
        <dbReference type="ARBA" id="ARBA00023139"/>
    </source>
</evidence>
<evidence type="ECO:0000256" key="3">
    <source>
        <dbReference type="ARBA" id="ARBA00022544"/>
    </source>
</evidence>
<evidence type="ECO:0000313" key="12">
    <source>
        <dbReference type="Proteomes" id="UP001596620"/>
    </source>
</evidence>
<feature type="domain" description="Spore germination GerAC-like C-terminal" evidence="9">
    <location>
        <begin position="199"/>
        <end position="374"/>
    </location>
</feature>
<keyword evidence="6" id="KW-0564">Palmitate</keyword>
<dbReference type="InterPro" id="IPR038501">
    <property type="entry name" value="Spore_GerAC_C_sf"/>
</dbReference>
<evidence type="ECO:0000256" key="7">
    <source>
        <dbReference type="ARBA" id="ARBA00023288"/>
    </source>
</evidence>
<dbReference type="InterPro" id="IPR057336">
    <property type="entry name" value="GerAC_N"/>
</dbReference>
<protein>
    <submittedName>
        <fullName evidence="11">Ger(X)C family spore germination protein</fullName>
    </submittedName>
</protein>
<sequence length="377" mass="42387">MKRCLLGILVLMSILLGGCAQPQILEENGIMSVYGVDITQRDQLSTTSVYYKFGSKGQGSSRLVTGKGKTLAEGQKRMNYKLGFELQSGSIELELFGKKAAKKGLISYMEAAVRDPVASSRRLLAISDTTAEGLITKIDKRPNINVNRVLSKNIEVNNDMNVLPKVTLHSFDHHYYESGRDPVMPIMSYQDKKVKLTALGLFRGDQLAGKIPIDQAFYIKVAHETIHGLHQEVQLPLQPLKQHLQKEPKGDRDHLYTVFNIEKGTSKTKLVDKQNLHFQTQLKFGVNLLELTESINLQKRDAISALETEIEKTMKQQYTQLVTKLQELNVDPIGYGRIYKAQKRSGALTESEWRDKFPDITVDVDVDVTLLDQGITP</sequence>
<dbReference type="PANTHER" id="PTHR35789:SF1">
    <property type="entry name" value="SPORE GERMINATION PROTEIN B3"/>
    <property type="match status" value="1"/>
</dbReference>
<name>A0ABW2UUX9_9BACI</name>
<dbReference type="Pfam" id="PF05504">
    <property type="entry name" value="Spore_GerAC"/>
    <property type="match status" value="1"/>
</dbReference>
<evidence type="ECO:0000256" key="5">
    <source>
        <dbReference type="ARBA" id="ARBA00023136"/>
    </source>
</evidence>
<keyword evidence="4 8" id="KW-0732">Signal</keyword>
<dbReference type="Gene3D" id="3.30.300.210">
    <property type="entry name" value="Nutrient germinant receptor protein C, domain 3"/>
    <property type="match status" value="1"/>
</dbReference>
<evidence type="ECO:0000256" key="2">
    <source>
        <dbReference type="ARBA" id="ARBA00007886"/>
    </source>
</evidence>
<evidence type="ECO:0000259" key="10">
    <source>
        <dbReference type="Pfam" id="PF25198"/>
    </source>
</evidence>
<keyword evidence="12" id="KW-1185">Reference proteome</keyword>
<organism evidence="11 12">
    <name type="scientific">Lentibacillus kimchii</name>
    <dbReference type="NCBI Taxonomy" id="1542911"/>
    <lineage>
        <taxon>Bacteria</taxon>
        <taxon>Bacillati</taxon>
        <taxon>Bacillota</taxon>
        <taxon>Bacilli</taxon>
        <taxon>Bacillales</taxon>
        <taxon>Bacillaceae</taxon>
        <taxon>Lentibacillus</taxon>
    </lineage>
</organism>
<evidence type="ECO:0000259" key="9">
    <source>
        <dbReference type="Pfam" id="PF05504"/>
    </source>
</evidence>
<keyword evidence="7" id="KW-0449">Lipoprotein</keyword>
<evidence type="ECO:0000256" key="8">
    <source>
        <dbReference type="SAM" id="SignalP"/>
    </source>
</evidence>
<dbReference type="InterPro" id="IPR046953">
    <property type="entry name" value="Spore_GerAC-like_C"/>
</dbReference>
<dbReference type="PANTHER" id="PTHR35789">
    <property type="entry name" value="SPORE GERMINATION PROTEIN B3"/>
    <property type="match status" value="1"/>
</dbReference>
<dbReference type="PROSITE" id="PS51257">
    <property type="entry name" value="PROKAR_LIPOPROTEIN"/>
    <property type="match status" value="1"/>
</dbReference>
<keyword evidence="3" id="KW-0309">Germination</keyword>
<feature type="domain" description="Spore germination protein N-terminal" evidence="10">
    <location>
        <begin position="23"/>
        <end position="188"/>
    </location>
</feature>
<accession>A0ABW2UUX9</accession>